<gene>
    <name evidence="4" type="ordered locus">bll5695</name>
</gene>
<dbReference type="Gene3D" id="3.40.50.1460">
    <property type="match status" value="1"/>
</dbReference>
<dbReference type="Proteomes" id="UP000002526">
    <property type="component" value="Chromosome"/>
</dbReference>
<feature type="compositionally biased region" description="Polar residues" evidence="2">
    <location>
        <begin position="605"/>
        <end position="619"/>
    </location>
</feature>
<organism evidence="4 5">
    <name type="scientific">Bradyrhizobium diazoefficiens (strain JCM 10833 / BCRC 13528 / IAM 13628 / NBRC 14792 / USDA 110)</name>
    <dbReference type="NCBI Taxonomy" id="224911"/>
    <lineage>
        <taxon>Bacteria</taxon>
        <taxon>Pseudomonadati</taxon>
        <taxon>Pseudomonadota</taxon>
        <taxon>Alphaproteobacteria</taxon>
        <taxon>Hyphomicrobiales</taxon>
        <taxon>Nitrobacteraceae</taxon>
        <taxon>Bradyrhizobium</taxon>
    </lineage>
</organism>
<feature type="compositionally biased region" description="Basic and acidic residues" evidence="2">
    <location>
        <begin position="580"/>
        <end position="601"/>
    </location>
</feature>
<dbReference type="PANTHER" id="PTHR22576">
    <property type="entry name" value="MUCOSA ASSOCIATED LYMPHOID TISSUE LYMPHOMA TRANSLOCATION PROTEIN 1/PARACASPASE"/>
    <property type="match status" value="1"/>
</dbReference>
<keyword evidence="1" id="KW-0175">Coiled coil</keyword>
<dbReference type="PATRIC" id="fig|224911.5.peg.5809"/>
<keyword evidence="5" id="KW-1185">Reference proteome</keyword>
<dbReference type="GO" id="GO:0006508">
    <property type="term" value="P:proteolysis"/>
    <property type="evidence" value="ECO:0007669"/>
    <property type="project" value="InterPro"/>
</dbReference>
<dbReference type="KEGG" id="bja:bll5695"/>
<dbReference type="InterPro" id="IPR011600">
    <property type="entry name" value="Pept_C14_caspase"/>
</dbReference>
<proteinExistence type="predicted"/>
<evidence type="ECO:0000313" key="5">
    <source>
        <dbReference type="Proteomes" id="UP000002526"/>
    </source>
</evidence>
<dbReference type="AlphaFoldDB" id="Q89IE4"/>
<protein>
    <submittedName>
        <fullName evidence="4">Bll5695 protein</fullName>
    </submittedName>
</protein>
<dbReference type="PhylomeDB" id="Q89IE4"/>
<dbReference type="PANTHER" id="PTHR22576:SF37">
    <property type="entry name" value="MUCOSA-ASSOCIATED LYMPHOID TISSUE LYMPHOMA TRANSLOCATION PROTEIN 1"/>
    <property type="match status" value="1"/>
</dbReference>
<dbReference type="EnsemblBacteria" id="BAC50960">
    <property type="protein sequence ID" value="BAC50960"/>
    <property type="gene ID" value="BAC50960"/>
</dbReference>
<dbReference type="SUPFAM" id="SSF52129">
    <property type="entry name" value="Caspase-like"/>
    <property type="match status" value="1"/>
</dbReference>
<dbReference type="OrthoDB" id="9816009at2"/>
<feature type="domain" description="Caspase family p20" evidence="3">
    <location>
        <begin position="59"/>
        <end position="189"/>
    </location>
</feature>
<evidence type="ECO:0000256" key="2">
    <source>
        <dbReference type="SAM" id="MobiDB-lite"/>
    </source>
</evidence>
<evidence type="ECO:0000259" key="3">
    <source>
        <dbReference type="PROSITE" id="PS50208"/>
    </source>
</evidence>
<dbReference type="PROSITE" id="PS50208">
    <property type="entry name" value="CASPASE_P20"/>
    <property type="match status" value="1"/>
</dbReference>
<dbReference type="STRING" id="224911.AAV28_25990"/>
<feature type="region of interest" description="Disordered" evidence="2">
    <location>
        <begin position="580"/>
        <end position="647"/>
    </location>
</feature>
<dbReference type="eggNOG" id="COG4249">
    <property type="taxonomic scope" value="Bacteria"/>
</dbReference>
<dbReference type="InParanoid" id="Q89IE4"/>
<sequence>MQADCEGMPARNDQSSSHSYDQDTRRNMQLMMKHTLRACSLALGALAYFAFCCSPALAEKRVALVMGNSAYKNTLRLTNPVNDAALIGDMFKKAGFDAVDVKTDLNASEMRRALREFAGRVRDADMAVIYYAGHGIELDGTNYLIPTDAALETDADVYDEALPIDRVLVSIEPAKQLRLVILDACRDNPFAKTMKRTVASRAIGRGLAKVEPTSPNTMIAFAAKAGSTASDGDSRNSPFATALADHLPKPGLDLRKAFGFVRDDVLRSTANKQEPFVYGSLGGDDVPLVPAKPAATGPQANPQSELRRDYELALQLGTRDGWEAFLAQYPEGFYANLAKGQLNKIGAEETRAAAEQKARTAEQEKARLIAERAQKAEQEKAAAAAKAAEEARIAAEKKKEIEQARAEAAERERKVAEAAAAKALAEKQAAEKVKAELAAKQAAEKAEQAARPAADRQMPEAEQKLATLSPAPTSTLSAADLTKSVQSELRRVGCLSGAAEGDWSATSQRSLALFNKYAGTQFDAKLASVDALDALKAKPGRVCPLVCNFGFKADGDQCVKITCRAGYRVGDDNECEKIPEKKPVATREDSRKRDQGRKEAESAAPKSQASGQMICTSTGCRPVSKGCRIERDPRPGSAGMSQVEVCH</sequence>
<reference evidence="5" key="1">
    <citation type="journal article" date="2002" name="DNA Res.">
        <title>Complete genomic sequence of nitrogen-fixing symbiotic bacterium Bradyrhizobium japonicum USDA110.</title>
        <authorList>
            <person name="Kaneko T."/>
            <person name="Nakamura Y."/>
            <person name="Sato S."/>
            <person name="Minamisawa K."/>
            <person name="Uchiumi T."/>
            <person name="Sasamoto S."/>
            <person name="Watanabe A."/>
            <person name="Idesawa K."/>
            <person name="Iriguchi M."/>
            <person name="Kawashima K."/>
            <person name="Kohara M."/>
            <person name="Matsumoto M."/>
            <person name="Shimpo S."/>
            <person name="Tsuruoka H."/>
            <person name="Wada T."/>
            <person name="Yamada M."/>
            <person name="Tabata S."/>
        </authorList>
    </citation>
    <scope>NUCLEOTIDE SEQUENCE [LARGE SCALE GENOMIC DNA]</scope>
    <source>
        <strain evidence="5">JCM 10833 / BCRC 13528 / IAM 13628 / NBRC 14792 / USDA 110</strain>
    </source>
</reference>
<dbReference type="EMBL" id="BA000040">
    <property type="protein sequence ID" value="BAC50960.1"/>
    <property type="molecule type" value="Genomic_DNA"/>
</dbReference>
<dbReference type="HOGENOM" id="CLU_018712_0_0_5"/>
<feature type="region of interest" description="Disordered" evidence="2">
    <location>
        <begin position="1"/>
        <end position="22"/>
    </location>
</feature>
<name>Q89IE4_BRADU</name>
<dbReference type="InterPro" id="IPR052039">
    <property type="entry name" value="Caspase-related_regulators"/>
</dbReference>
<dbReference type="GO" id="GO:0004197">
    <property type="term" value="F:cysteine-type endopeptidase activity"/>
    <property type="evidence" value="ECO:0007669"/>
    <property type="project" value="InterPro"/>
</dbReference>
<evidence type="ECO:0000313" key="4">
    <source>
        <dbReference type="EMBL" id="BAC50960.1"/>
    </source>
</evidence>
<dbReference type="Pfam" id="PF00656">
    <property type="entry name" value="Peptidase_C14"/>
    <property type="match status" value="1"/>
</dbReference>
<dbReference type="InterPro" id="IPR029030">
    <property type="entry name" value="Caspase-like_dom_sf"/>
</dbReference>
<accession>Q89IE4</accession>
<dbReference type="InterPro" id="IPR001309">
    <property type="entry name" value="Pept_C14_p20"/>
</dbReference>
<feature type="coiled-coil region" evidence="1">
    <location>
        <begin position="344"/>
        <end position="445"/>
    </location>
</feature>
<evidence type="ECO:0000256" key="1">
    <source>
        <dbReference type="SAM" id="Coils"/>
    </source>
</evidence>